<dbReference type="AlphaFoldDB" id="A0AAD9H8G5"/>
<proteinExistence type="predicted"/>
<sequence length="55" mass="5566">MATPHATVLALAVLEDTNNPADLTLRILELATEGASSGLRSASASLIAFKGADIS</sequence>
<evidence type="ECO:0000313" key="2">
    <source>
        <dbReference type="Proteomes" id="UP001232148"/>
    </source>
</evidence>
<dbReference type="EMBL" id="MU842973">
    <property type="protein sequence ID" value="KAK2024173.1"/>
    <property type="molecule type" value="Genomic_DNA"/>
</dbReference>
<gene>
    <name evidence="1" type="ORF">LX32DRAFT_697361</name>
</gene>
<evidence type="ECO:0000313" key="1">
    <source>
        <dbReference type="EMBL" id="KAK2024173.1"/>
    </source>
</evidence>
<protein>
    <submittedName>
        <fullName evidence="1">Uncharacterized protein</fullName>
    </submittedName>
</protein>
<dbReference type="Proteomes" id="UP001232148">
    <property type="component" value="Unassembled WGS sequence"/>
</dbReference>
<keyword evidence="2" id="KW-1185">Reference proteome</keyword>
<organism evidence="1 2">
    <name type="scientific">Colletotrichum zoysiae</name>
    <dbReference type="NCBI Taxonomy" id="1216348"/>
    <lineage>
        <taxon>Eukaryota</taxon>
        <taxon>Fungi</taxon>
        <taxon>Dikarya</taxon>
        <taxon>Ascomycota</taxon>
        <taxon>Pezizomycotina</taxon>
        <taxon>Sordariomycetes</taxon>
        <taxon>Hypocreomycetidae</taxon>
        <taxon>Glomerellales</taxon>
        <taxon>Glomerellaceae</taxon>
        <taxon>Colletotrichum</taxon>
        <taxon>Colletotrichum graminicola species complex</taxon>
    </lineage>
</organism>
<accession>A0AAD9H8G5</accession>
<name>A0AAD9H8G5_9PEZI</name>
<reference evidence="1" key="1">
    <citation type="submission" date="2021-06" db="EMBL/GenBank/DDBJ databases">
        <title>Comparative genomics, transcriptomics and evolutionary studies reveal genomic signatures of adaptation to plant cell wall in hemibiotrophic fungi.</title>
        <authorList>
            <consortium name="DOE Joint Genome Institute"/>
            <person name="Baroncelli R."/>
            <person name="Diaz J.F."/>
            <person name="Benocci T."/>
            <person name="Peng M."/>
            <person name="Battaglia E."/>
            <person name="Haridas S."/>
            <person name="Andreopoulos W."/>
            <person name="Labutti K."/>
            <person name="Pangilinan J."/>
            <person name="Floch G.L."/>
            <person name="Makela M.R."/>
            <person name="Henrissat B."/>
            <person name="Grigoriev I.V."/>
            <person name="Crouch J.A."/>
            <person name="De Vries R.P."/>
            <person name="Sukno S.A."/>
            <person name="Thon M.R."/>
        </authorList>
    </citation>
    <scope>NUCLEOTIDE SEQUENCE</scope>
    <source>
        <strain evidence="1">MAFF235873</strain>
    </source>
</reference>
<comment type="caution">
    <text evidence="1">The sequence shown here is derived from an EMBL/GenBank/DDBJ whole genome shotgun (WGS) entry which is preliminary data.</text>
</comment>